<dbReference type="GO" id="GO:0006259">
    <property type="term" value="P:DNA metabolic process"/>
    <property type="evidence" value="ECO:0007669"/>
    <property type="project" value="UniProtKB-ARBA"/>
</dbReference>
<dbReference type="InterPro" id="IPR013520">
    <property type="entry name" value="Ribonucl_H"/>
</dbReference>
<dbReference type="GO" id="GO:0003676">
    <property type="term" value="F:nucleic acid binding"/>
    <property type="evidence" value="ECO:0007669"/>
    <property type="project" value="InterPro"/>
</dbReference>
<dbReference type="GO" id="GO:0004527">
    <property type="term" value="F:exonuclease activity"/>
    <property type="evidence" value="ECO:0007669"/>
    <property type="project" value="UniProtKB-ARBA"/>
</dbReference>
<feature type="domain" description="Exonuclease" evidence="2">
    <location>
        <begin position="64"/>
        <end position="235"/>
    </location>
</feature>
<dbReference type="AlphaFoldDB" id="A0A0X3TQ57"/>
<proteinExistence type="predicted"/>
<evidence type="ECO:0000259" key="2">
    <source>
        <dbReference type="SMART" id="SM00479"/>
    </source>
</evidence>
<keyword evidence="4" id="KW-1185">Reference proteome</keyword>
<dbReference type="Pfam" id="PF00929">
    <property type="entry name" value="RNase_T"/>
    <property type="match status" value="1"/>
</dbReference>
<feature type="region of interest" description="Disordered" evidence="1">
    <location>
        <begin position="236"/>
        <end position="260"/>
    </location>
</feature>
<dbReference type="EMBL" id="LQBQ01000023">
    <property type="protein sequence ID" value="KUJ77888.1"/>
    <property type="molecule type" value="Genomic_DNA"/>
</dbReference>
<dbReference type="RefSeq" id="WP_068346864.1">
    <property type="nucleotide sequence ID" value="NZ_LQBQ01000023.1"/>
</dbReference>
<name>A0A0X3TQ57_9RHOB</name>
<dbReference type="STRING" id="1685379.AVO45_07890"/>
<organism evidence="3 4">
    <name type="scientific">Ruegeria marisrubri</name>
    <dbReference type="NCBI Taxonomy" id="1685379"/>
    <lineage>
        <taxon>Bacteria</taxon>
        <taxon>Pseudomonadati</taxon>
        <taxon>Pseudomonadota</taxon>
        <taxon>Alphaproteobacteria</taxon>
        <taxon>Rhodobacterales</taxon>
        <taxon>Roseobacteraceae</taxon>
        <taxon>Ruegeria</taxon>
    </lineage>
</organism>
<evidence type="ECO:0000313" key="4">
    <source>
        <dbReference type="Proteomes" id="UP000053791"/>
    </source>
</evidence>
<dbReference type="SUPFAM" id="SSF53098">
    <property type="entry name" value="Ribonuclease H-like"/>
    <property type="match status" value="1"/>
</dbReference>
<dbReference type="InterPro" id="IPR012337">
    <property type="entry name" value="RNaseH-like_sf"/>
</dbReference>
<accession>A0A0X3TQ57</accession>
<dbReference type="Gene3D" id="3.30.420.10">
    <property type="entry name" value="Ribonuclease H-like superfamily/Ribonuclease H"/>
    <property type="match status" value="1"/>
</dbReference>
<dbReference type="Proteomes" id="UP000053791">
    <property type="component" value="Unassembled WGS sequence"/>
</dbReference>
<protein>
    <recommendedName>
        <fullName evidence="2">Exonuclease domain-containing protein</fullName>
    </recommendedName>
</protein>
<dbReference type="InterPro" id="IPR036397">
    <property type="entry name" value="RNaseH_sf"/>
</dbReference>
<reference evidence="3 4" key="1">
    <citation type="submission" date="2015-12" db="EMBL/GenBank/DDBJ databases">
        <authorList>
            <person name="Shamseldin A."/>
            <person name="Moawad H."/>
            <person name="Abd El-Rahim W.M."/>
            <person name="Sadowsky M.J."/>
        </authorList>
    </citation>
    <scope>NUCLEOTIDE SEQUENCE [LARGE SCALE GENOMIC DNA]</scope>
    <source>
        <strain evidence="3 4">ZGT118</strain>
    </source>
</reference>
<gene>
    <name evidence="3" type="ORF">AVO45_07890</name>
</gene>
<sequence length="260" mass="29437">MEPRLFAPIYAATYTDFMDKDERDKLLEALSNPGPDEKTFFAKQRTLGVGVGLDEDGKIVHLKGLVFIDFEASSLSPRSWPVEVGIAWLDGNRVFVESKLIKPDPSWPEEDWNPESETVHNIPRIDLDEAEPAEEVAQWLRAITIGRTLVSDAPEFDQRWLDRLMSTIEEPPHMQVDDFDRILWIAFSHEDGIVAPGRLHHAYKSRMNRKVIHRAGQDAANLAYAYRAGLPEKKGVGPDFVESMPEEELKLSEGGGEENE</sequence>
<dbReference type="SMART" id="SM00479">
    <property type="entry name" value="EXOIII"/>
    <property type="match status" value="1"/>
</dbReference>
<evidence type="ECO:0000256" key="1">
    <source>
        <dbReference type="SAM" id="MobiDB-lite"/>
    </source>
</evidence>
<evidence type="ECO:0000313" key="3">
    <source>
        <dbReference type="EMBL" id="KUJ77888.1"/>
    </source>
</evidence>
<comment type="caution">
    <text evidence="3">The sequence shown here is derived from an EMBL/GenBank/DDBJ whole genome shotgun (WGS) entry which is preliminary data.</text>
</comment>